<feature type="compositionally biased region" description="Low complexity" evidence="1">
    <location>
        <begin position="117"/>
        <end position="127"/>
    </location>
</feature>
<feature type="region of interest" description="Disordered" evidence="1">
    <location>
        <begin position="95"/>
        <end position="127"/>
    </location>
</feature>
<organism evidence="3 4">
    <name type="scientific">Phytophthora cactorum</name>
    <dbReference type="NCBI Taxonomy" id="29920"/>
    <lineage>
        <taxon>Eukaryota</taxon>
        <taxon>Sar</taxon>
        <taxon>Stramenopiles</taxon>
        <taxon>Oomycota</taxon>
        <taxon>Peronosporomycetes</taxon>
        <taxon>Peronosporales</taxon>
        <taxon>Peronosporaceae</taxon>
        <taxon>Phytophthora</taxon>
    </lineage>
</organism>
<evidence type="ECO:0000259" key="2">
    <source>
        <dbReference type="Pfam" id="PF03184"/>
    </source>
</evidence>
<comment type="caution">
    <text evidence="3">The sequence shown here is derived from an EMBL/GenBank/DDBJ whole genome shotgun (WGS) entry which is preliminary data.</text>
</comment>
<dbReference type="EMBL" id="JAENGZ010001985">
    <property type="protein sequence ID" value="KAG6945383.1"/>
    <property type="molecule type" value="Genomic_DNA"/>
</dbReference>
<dbReference type="Proteomes" id="UP000688947">
    <property type="component" value="Unassembled WGS sequence"/>
</dbReference>
<accession>A0A8T1TSB2</accession>
<evidence type="ECO:0000256" key="1">
    <source>
        <dbReference type="SAM" id="MobiDB-lite"/>
    </source>
</evidence>
<feature type="domain" description="DDE-1" evidence="2">
    <location>
        <begin position="3"/>
        <end position="56"/>
    </location>
</feature>
<dbReference type="OrthoDB" id="121736at2759"/>
<evidence type="ECO:0000313" key="3">
    <source>
        <dbReference type="EMBL" id="KAG6945383.1"/>
    </source>
</evidence>
<dbReference type="Pfam" id="PF03184">
    <property type="entry name" value="DDE_1"/>
    <property type="match status" value="1"/>
</dbReference>
<dbReference type="AlphaFoldDB" id="A0A8T1TSB2"/>
<protein>
    <recommendedName>
        <fullName evidence="2">DDE-1 domain-containing protein</fullName>
    </recommendedName>
</protein>
<sequence>MDRCSSHYSRSTVELATELQVVLVCLPANATHLFQPLEVAVFASFKGRLRVLVNEFVDEDDHRGYSIDKSMVKGKKRKTANVSGQILTAEMMKKMEQKEHKKTKKTTVKTDTDMKKTGAAKSTKGAKLVDPTNTAAAVNTTKKF</sequence>
<dbReference type="GO" id="GO:0003676">
    <property type="term" value="F:nucleic acid binding"/>
    <property type="evidence" value="ECO:0007669"/>
    <property type="project" value="InterPro"/>
</dbReference>
<reference evidence="3" key="1">
    <citation type="submission" date="2021-01" db="EMBL/GenBank/DDBJ databases">
        <title>Phytophthora aleatoria, a newly-described species from Pinus radiata is distinct from Phytophthora cactorum isolates based on comparative genomics.</title>
        <authorList>
            <person name="Mcdougal R."/>
            <person name="Panda P."/>
            <person name="Williams N."/>
            <person name="Studholme D.J."/>
        </authorList>
    </citation>
    <scope>NUCLEOTIDE SEQUENCE</scope>
    <source>
        <strain evidence="3">NZFS 3830</strain>
    </source>
</reference>
<dbReference type="InterPro" id="IPR004875">
    <property type="entry name" value="DDE_SF_endonuclease_dom"/>
</dbReference>
<proteinExistence type="predicted"/>
<evidence type="ECO:0000313" key="4">
    <source>
        <dbReference type="Proteomes" id="UP000688947"/>
    </source>
</evidence>
<name>A0A8T1TSB2_9STRA</name>
<gene>
    <name evidence="3" type="ORF">JG687_00017333</name>
</gene>